<sequence>MPAVLWSRSQNFFQRGRKNFFYIIITVVILIVFSQVIDDWWGSDTSGDARTLTVPTPATWCCGASNSAMIYHPWSIGGVSVPRDRLKSVSGLDVKAWKALTLCLRGGGFGAKFCGMGAGSLVPGRCTFNHGPPQRYAFTGCIPRSRTGGTQERPTIGTPLINMLANMGHRATMCQ</sequence>
<reference evidence="2" key="1">
    <citation type="submission" date="2020-11" db="EMBL/GenBank/DDBJ databases">
        <authorList>
            <person name="Tran Van P."/>
        </authorList>
    </citation>
    <scope>NUCLEOTIDE SEQUENCE</scope>
</reference>
<accession>A0A7R9K398</accession>
<feature type="transmembrane region" description="Helical" evidence="1">
    <location>
        <begin position="20"/>
        <end position="37"/>
    </location>
</feature>
<proteinExistence type="predicted"/>
<organism evidence="2">
    <name type="scientific">Timema genevievae</name>
    <name type="common">Walking stick</name>
    <dbReference type="NCBI Taxonomy" id="629358"/>
    <lineage>
        <taxon>Eukaryota</taxon>
        <taxon>Metazoa</taxon>
        <taxon>Ecdysozoa</taxon>
        <taxon>Arthropoda</taxon>
        <taxon>Hexapoda</taxon>
        <taxon>Insecta</taxon>
        <taxon>Pterygota</taxon>
        <taxon>Neoptera</taxon>
        <taxon>Polyneoptera</taxon>
        <taxon>Phasmatodea</taxon>
        <taxon>Timematodea</taxon>
        <taxon>Timematoidea</taxon>
        <taxon>Timematidae</taxon>
        <taxon>Timema</taxon>
    </lineage>
</organism>
<keyword evidence="1" id="KW-0472">Membrane</keyword>
<dbReference type="AlphaFoldDB" id="A0A7R9K398"/>
<gene>
    <name evidence="2" type="ORF">TGEB3V08_LOCUS8127</name>
</gene>
<dbReference type="EMBL" id="OE842966">
    <property type="protein sequence ID" value="CAD7601907.1"/>
    <property type="molecule type" value="Genomic_DNA"/>
</dbReference>
<evidence type="ECO:0000313" key="2">
    <source>
        <dbReference type="EMBL" id="CAD7601907.1"/>
    </source>
</evidence>
<evidence type="ECO:0000256" key="1">
    <source>
        <dbReference type="SAM" id="Phobius"/>
    </source>
</evidence>
<name>A0A7R9K398_TIMGE</name>
<keyword evidence="1" id="KW-1133">Transmembrane helix</keyword>
<keyword evidence="1" id="KW-0812">Transmembrane</keyword>
<protein>
    <submittedName>
        <fullName evidence="2">Uncharacterized protein</fullName>
    </submittedName>
</protein>